<evidence type="ECO:0000313" key="2">
    <source>
        <dbReference type="Proteomes" id="UP000692954"/>
    </source>
</evidence>
<reference evidence="1" key="1">
    <citation type="submission" date="2021-01" db="EMBL/GenBank/DDBJ databases">
        <authorList>
            <consortium name="Genoscope - CEA"/>
            <person name="William W."/>
        </authorList>
    </citation>
    <scope>NUCLEOTIDE SEQUENCE</scope>
</reference>
<accession>A0A8S1NLZ2</accession>
<sequence length="195" mass="23705">MNHCCDYFQLSNSDNQNIQAIKSKWRFQSNSIHVRQPQFKIHTEEQPKKTFQLPDVFMTTRQNLHIVEHNHMIQQSFYEILKKLEKKASQVQVVQRFLQIFHSQIKAKIRNIKNQQIYKRDILNTKNNFIKLRNINSLNNLVYQQYRSKNHQFFIMELSYHIIYTLQIRIGNQLLIIQCKMEMAKQKNNLNNKQR</sequence>
<organism evidence="1 2">
    <name type="scientific">Paramecium sonneborni</name>
    <dbReference type="NCBI Taxonomy" id="65129"/>
    <lineage>
        <taxon>Eukaryota</taxon>
        <taxon>Sar</taxon>
        <taxon>Alveolata</taxon>
        <taxon>Ciliophora</taxon>
        <taxon>Intramacronucleata</taxon>
        <taxon>Oligohymenophorea</taxon>
        <taxon>Peniculida</taxon>
        <taxon>Parameciidae</taxon>
        <taxon>Paramecium</taxon>
    </lineage>
</organism>
<gene>
    <name evidence="1" type="ORF">PSON_ATCC_30995.1.T0610065</name>
</gene>
<dbReference type="Proteomes" id="UP000692954">
    <property type="component" value="Unassembled WGS sequence"/>
</dbReference>
<proteinExistence type="predicted"/>
<keyword evidence="2" id="KW-1185">Reference proteome</keyword>
<comment type="caution">
    <text evidence="1">The sequence shown here is derived from an EMBL/GenBank/DDBJ whole genome shotgun (WGS) entry which is preliminary data.</text>
</comment>
<name>A0A8S1NLZ2_9CILI</name>
<dbReference type="EMBL" id="CAJJDN010000061">
    <property type="protein sequence ID" value="CAD8093628.1"/>
    <property type="molecule type" value="Genomic_DNA"/>
</dbReference>
<dbReference type="AlphaFoldDB" id="A0A8S1NLZ2"/>
<evidence type="ECO:0000313" key="1">
    <source>
        <dbReference type="EMBL" id="CAD8093628.1"/>
    </source>
</evidence>
<protein>
    <submittedName>
        <fullName evidence="1">Uncharacterized protein</fullName>
    </submittedName>
</protein>